<evidence type="ECO:0000259" key="2">
    <source>
        <dbReference type="PROSITE" id="PS50110"/>
    </source>
</evidence>
<dbReference type="PANTHER" id="PTHR45228:SF8">
    <property type="entry name" value="TWO-COMPONENT RESPONSE REGULATOR-RELATED"/>
    <property type="match status" value="1"/>
</dbReference>
<dbReference type="PROSITE" id="PS51832">
    <property type="entry name" value="HD_GYP"/>
    <property type="match status" value="1"/>
</dbReference>
<dbReference type="Pfam" id="PF00072">
    <property type="entry name" value="Response_reg"/>
    <property type="match status" value="1"/>
</dbReference>
<dbReference type="Gene3D" id="3.40.50.2300">
    <property type="match status" value="1"/>
</dbReference>
<keyword evidence="5" id="KW-1185">Reference proteome</keyword>
<dbReference type="PROSITE" id="PS50110">
    <property type="entry name" value="RESPONSE_REGULATORY"/>
    <property type="match status" value="1"/>
</dbReference>
<evidence type="ECO:0000256" key="1">
    <source>
        <dbReference type="PROSITE-ProRule" id="PRU00169"/>
    </source>
</evidence>
<dbReference type="SUPFAM" id="SSF52172">
    <property type="entry name" value="CheY-like"/>
    <property type="match status" value="1"/>
</dbReference>
<dbReference type="EMBL" id="JBHSMP010000038">
    <property type="protein sequence ID" value="MFC5431672.1"/>
    <property type="molecule type" value="Genomic_DNA"/>
</dbReference>
<dbReference type="RefSeq" id="WP_377715342.1">
    <property type="nucleotide sequence ID" value="NZ_JBHSMP010000038.1"/>
</dbReference>
<dbReference type="InterPro" id="IPR037522">
    <property type="entry name" value="HD_GYP_dom"/>
</dbReference>
<reference evidence="5" key="1">
    <citation type="journal article" date="2019" name="Int. J. Syst. Evol. Microbiol.">
        <title>The Global Catalogue of Microorganisms (GCM) 10K type strain sequencing project: providing services to taxonomists for standard genome sequencing and annotation.</title>
        <authorList>
            <consortium name="The Broad Institute Genomics Platform"/>
            <consortium name="The Broad Institute Genome Sequencing Center for Infectious Disease"/>
            <person name="Wu L."/>
            <person name="Ma J."/>
        </authorList>
    </citation>
    <scope>NUCLEOTIDE SEQUENCE [LARGE SCALE GENOMIC DNA]</scope>
    <source>
        <strain evidence="5">CCUG 56042</strain>
    </source>
</reference>
<feature type="domain" description="Response regulatory" evidence="2">
    <location>
        <begin position="16"/>
        <end position="131"/>
    </location>
</feature>
<evidence type="ECO:0000259" key="3">
    <source>
        <dbReference type="PROSITE" id="PS51832"/>
    </source>
</evidence>
<sequence length="441" mass="48740">METLDIDQSAATQTGSILIVDDEPSVLSALRRLLRQCRYEIHTAESGSAGLKILEEHPIDVVISDMRMPNMSGAEFLASVRSRWPDTARLLLTGYADIASVVSAINEGGVYHYLHKPWDDQDLLLTVKRAIEQQTLRREAARLGELTRAQNEQLKQFNATLEAQVKARTEELGQTVMFLEKAEDDLKRNFTAMLKVCANMIELRCGVLGGQASRIADLARQLALEAGLSEYEAQETYFAGLLLGVGKLALPDAIVQKTVDKFTPTEARSYYQHPLHAQMTLMPVANLQAAGVLIRHQYERYDGRGTPNSLGGPEIPMGARILAIVRDFEGLRSGALLGRVVPDAQITSVLRSQAGMRYDPALVDNFLKVLKARQASGLDHVCIDTARLKSGMKLADDLRTARGVLLMTSGSVLEAHHIAQIRRFEEKEGERFSVYVCDAEP</sequence>
<dbReference type="InterPro" id="IPR011006">
    <property type="entry name" value="CheY-like_superfamily"/>
</dbReference>
<organism evidence="4 5">
    <name type="scientific">Paraburkholderia denitrificans</name>
    <dbReference type="NCBI Taxonomy" id="694025"/>
    <lineage>
        <taxon>Bacteria</taxon>
        <taxon>Pseudomonadati</taxon>
        <taxon>Pseudomonadota</taxon>
        <taxon>Betaproteobacteria</taxon>
        <taxon>Burkholderiales</taxon>
        <taxon>Burkholderiaceae</taxon>
        <taxon>Paraburkholderia</taxon>
    </lineage>
</organism>
<accession>A0ABW0JEQ1</accession>
<comment type="caution">
    <text evidence="4">The sequence shown here is derived from an EMBL/GenBank/DDBJ whole genome shotgun (WGS) entry which is preliminary data.</text>
</comment>
<protein>
    <submittedName>
        <fullName evidence="4">HD domain-containing phosphohydrolase</fullName>
    </submittedName>
</protein>
<dbReference type="SUPFAM" id="SSF109604">
    <property type="entry name" value="HD-domain/PDEase-like"/>
    <property type="match status" value="1"/>
</dbReference>
<dbReference type="Gene3D" id="1.10.3210.10">
    <property type="entry name" value="Hypothetical protein af1432"/>
    <property type="match status" value="1"/>
</dbReference>
<dbReference type="SMART" id="SM00448">
    <property type="entry name" value="REC"/>
    <property type="match status" value="1"/>
</dbReference>
<proteinExistence type="predicted"/>
<feature type="modified residue" description="4-aspartylphosphate" evidence="1">
    <location>
        <position position="65"/>
    </location>
</feature>
<keyword evidence="1" id="KW-0597">Phosphoprotein</keyword>
<name>A0ABW0JEQ1_9BURK</name>
<dbReference type="Proteomes" id="UP001596103">
    <property type="component" value="Unassembled WGS sequence"/>
</dbReference>
<dbReference type="CDD" id="cd17569">
    <property type="entry name" value="REC_HupR-like"/>
    <property type="match status" value="1"/>
</dbReference>
<evidence type="ECO:0000313" key="5">
    <source>
        <dbReference type="Proteomes" id="UP001596103"/>
    </source>
</evidence>
<feature type="domain" description="HD-GYP" evidence="3">
    <location>
        <begin position="186"/>
        <end position="382"/>
    </location>
</feature>
<evidence type="ECO:0000313" key="4">
    <source>
        <dbReference type="EMBL" id="MFC5431672.1"/>
    </source>
</evidence>
<dbReference type="PANTHER" id="PTHR45228">
    <property type="entry name" value="CYCLIC DI-GMP PHOSPHODIESTERASE TM_0186-RELATED"/>
    <property type="match status" value="1"/>
</dbReference>
<gene>
    <name evidence="4" type="ORF">ACFPTO_23155</name>
</gene>
<dbReference type="InterPro" id="IPR052020">
    <property type="entry name" value="Cyclic_di-GMP/3'3'-cGAMP_PDE"/>
</dbReference>
<dbReference type="InterPro" id="IPR001789">
    <property type="entry name" value="Sig_transdc_resp-reg_receiver"/>
</dbReference>
<dbReference type="Pfam" id="PF13487">
    <property type="entry name" value="HD_5"/>
    <property type="match status" value="1"/>
</dbReference>